<dbReference type="Gene3D" id="1.25.40.10">
    <property type="entry name" value="Tetratricopeptide repeat domain"/>
    <property type="match status" value="1"/>
</dbReference>
<name>A0A1E4TDT0_9ASCO</name>
<dbReference type="GO" id="GO:0010972">
    <property type="term" value="P:negative regulation of G2/M transition of mitotic cell cycle"/>
    <property type="evidence" value="ECO:0007669"/>
    <property type="project" value="TreeGrafter"/>
</dbReference>
<dbReference type="InterPro" id="IPR006597">
    <property type="entry name" value="Sel1-like"/>
</dbReference>
<dbReference type="Proteomes" id="UP000095023">
    <property type="component" value="Unassembled WGS sequence"/>
</dbReference>
<accession>A0A1E4TDT0</accession>
<feature type="compositionally biased region" description="Polar residues" evidence="1">
    <location>
        <begin position="104"/>
        <end position="113"/>
    </location>
</feature>
<dbReference type="InterPro" id="IPR011990">
    <property type="entry name" value="TPR-like_helical_dom_sf"/>
</dbReference>
<gene>
    <name evidence="2" type="ORF">CANCADRAFT_43570</name>
</gene>
<keyword evidence="3" id="KW-1185">Reference proteome</keyword>
<evidence type="ECO:0000313" key="2">
    <source>
        <dbReference type="EMBL" id="ODV89863.1"/>
    </source>
</evidence>
<dbReference type="EMBL" id="KV453842">
    <property type="protein sequence ID" value="ODV89863.1"/>
    <property type="molecule type" value="Genomic_DNA"/>
</dbReference>
<proteinExistence type="predicted"/>
<dbReference type="Pfam" id="PF08238">
    <property type="entry name" value="Sel1"/>
    <property type="match status" value="4"/>
</dbReference>
<feature type="compositionally biased region" description="Polar residues" evidence="1">
    <location>
        <begin position="85"/>
        <end position="94"/>
    </location>
</feature>
<dbReference type="SUPFAM" id="SSF81901">
    <property type="entry name" value="HCP-like"/>
    <property type="match status" value="1"/>
</dbReference>
<evidence type="ECO:0000256" key="1">
    <source>
        <dbReference type="SAM" id="MobiDB-lite"/>
    </source>
</evidence>
<feature type="compositionally biased region" description="Basic and acidic residues" evidence="1">
    <location>
        <begin position="159"/>
        <end position="175"/>
    </location>
</feature>
<evidence type="ECO:0000313" key="3">
    <source>
        <dbReference type="Proteomes" id="UP000095023"/>
    </source>
</evidence>
<dbReference type="InterPro" id="IPR052945">
    <property type="entry name" value="Mitotic_Regulator"/>
</dbReference>
<organism evidence="2 3">
    <name type="scientific">Tortispora caseinolytica NRRL Y-17796</name>
    <dbReference type="NCBI Taxonomy" id="767744"/>
    <lineage>
        <taxon>Eukaryota</taxon>
        <taxon>Fungi</taxon>
        <taxon>Dikarya</taxon>
        <taxon>Ascomycota</taxon>
        <taxon>Saccharomycotina</taxon>
        <taxon>Trigonopsidomycetes</taxon>
        <taxon>Trigonopsidales</taxon>
        <taxon>Trigonopsidaceae</taxon>
        <taxon>Tortispora</taxon>
    </lineage>
</organism>
<dbReference type="AlphaFoldDB" id="A0A1E4TDT0"/>
<feature type="compositionally biased region" description="Basic and acidic residues" evidence="1">
    <location>
        <begin position="193"/>
        <end position="203"/>
    </location>
</feature>
<dbReference type="PANTHER" id="PTHR43628">
    <property type="entry name" value="ACTIVATOR OF C KINASE PROTEIN 1-RELATED"/>
    <property type="match status" value="1"/>
</dbReference>
<sequence>MAPKERSPLDILALKSSALKSKLQQRQNNAESYGGRGSPMRLSTVSTASLESRSTRRTSLESSVSSVSTLLRDDTIPLYHENESEPSNLSTQLDAFQFPPPRTSIESTRTATTPMLDAPLQVPSTSVMNSHSRSSSFQSASNVNFSRPLSRQITPDALTHSRENSLDPPPDDSRRFPKRSSSLFAGTDNPGFVDDHADNDYAHRSSSLSPPPRRLHVSKQPSLSELTKLELSNIGSSHTRLELSSSDYVKAGTNLFDRGDMRDAAYHFRCAAERSSVAGSVLYGLCLQNGWGVKKDKNEAFKWVQTAVKLCETGADGYEQGISAPRFVQKTAGAKPRTYKTLALSELANMYRNGWGCKTDEEAAMKILIQSGSEGDAQSYAQAADICAVSTPRRKKDLKRAARLYRLAESMGHKTVGTSWIYKEKYMDGKGEHKHGKFFRF</sequence>
<feature type="compositionally biased region" description="Low complexity" evidence="1">
    <location>
        <begin position="129"/>
        <end position="146"/>
    </location>
</feature>
<protein>
    <submittedName>
        <fullName evidence="2">Uncharacterized protein</fullName>
    </submittedName>
</protein>
<dbReference type="GO" id="GO:0032153">
    <property type="term" value="C:cell division site"/>
    <property type="evidence" value="ECO:0007669"/>
    <property type="project" value="TreeGrafter"/>
</dbReference>
<dbReference type="OrthoDB" id="2148946at2759"/>
<feature type="region of interest" description="Disordered" evidence="1">
    <location>
        <begin position="21"/>
        <end position="67"/>
    </location>
</feature>
<feature type="region of interest" description="Disordered" evidence="1">
    <location>
        <begin position="80"/>
        <end position="221"/>
    </location>
</feature>
<reference evidence="3" key="1">
    <citation type="submission" date="2016-02" db="EMBL/GenBank/DDBJ databases">
        <title>Comparative genomics of biotechnologically important yeasts.</title>
        <authorList>
            <consortium name="DOE Joint Genome Institute"/>
            <person name="Riley R."/>
            <person name="Haridas S."/>
            <person name="Wolfe K.H."/>
            <person name="Lopes M.R."/>
            <person name="Hittinger C.T."/>
            <person name="Goker M."/>
            <person name="Salamov A."/>
            <person name="Wisecaver J."/>
            <person name="Long T.M."/>
            <person name="Aerts A.L."/>
            <person name="Barry K."/>
            <person name="Choi C."/>
            <person name="Clum A."/>
            <person name="Coughlan A.Y."/>
            <person name="Deshpande S."/>
            <person name="Douglass A.P."/>
            <person name="Hanson S.J."/>
            <person name="Klenk H.-P."/>
            <person name="Labutti K."/>
            <person name="Lapidus A."/>
            <person name="Lindquist E."/>
            <person name="Lipzen A."/>
            <person name="Meier-Kolthoff J.P."/>
            <person name="Ohm R.A."/>
            <person name="Otillar R.P."/>
            <person name="Pangilinan J."/>
            <person name="Peng Y."/>
            <person name="Rokas A."/>
            <person name="Rosa C.A."/>
            <person name="Scheuner C."/>
            <person name="Sibirny A.A."/>
            <person name="Slot J.C."/>
            <person name="Stielow J.B."/>
            <person name="Sun H."/>
            <person name="Kurtzman C.P."/>
            <person name="Blackwell M."/>
            <person name="Jeffries T.W."/>
            <person name="Grigoriev I.V."/>
        </authorList>
    </citation>
    <scope>NUCLEOTIDE SEQUENCE [LARGE SCALE GENOMIC DNA]</scope>
    <source>
        <strain evidence="3">NRRL Y-17796</strain>
    </source>
</reference>
<dbReference type="SMART" id="SM00671">
    <property type="entry name" value="SEL1"/>
    <property type="match status" value="3"/>
</dbReference>
<dbReference type="PANTHER" id="PTHR43628:SF11">
    <property type="entry name" value="PROTEIN DSF2"/>
    <property type="match status" value="1"/>
</dbReference>